<gene>
    <name evidence="3" type="ORF">B0T11DRAFT_282419</name>
</gene>
<protein>
    <submittedName>
        <fullName evidence="3">Intradiol ring-cleavage dioxygenase</fullName>
    </submittedName>
</protein>
<name>A0A8K0TNC2_9PEZI</name>
<evidence type="ECO:0000259" key="2">
    <source>
        <dbReference type="Pfam" id="PF00775"/>
    </source>
</evidence>
<feature type="domain" description="Intradiol ring-cleavage dioxygenases" evidence="2">
    <location>
        <begin position="196"/>
        <end position="294"/>
    </location>
</feature>
<sequence length="452" mass="48631">MTSRTARPWSDGPWEKGLTLEQCALDVLRRWYKDVCQSASRKSGRAPPTLTSTPTLSSSTMSLMKTLSVGLALTGLVAAHPGEHHDMAHIQRTIRARDTYAAHAARSLEICSNTAGAIKLKTRAIERRAQKVRDLRERLNIKSTPKKFRRDLASLQAWEDVNHNMSSSVDYDMFTALETVFGANTSCILSPETTAGPYYIVGEPHRSNVIEAQSCEGVPLFLEVQYVDISTCDPVPAVAVDHWSCNATGIYSGIDTAGNYAGLNSTYLRGVQLTDHDGVAQFETIFPGHYEGRATHTHLLAHMNATLMPNGTISVWDAPVTHIGQLFYPEDLRAAVEELAPYNTNTQAVTTNDGDMWSIVAADAAFDPFPQFVYLGDDLQDGLFAWIQIGVNASADYTEDEYYGIAGYLDAEGGHATDSGIGGGGGGRNGTGPGGPSGAMPSGVMPTGAPPS</sequence>
<keyword evidence="3" id="KW-0223">Dioxygenase</keyword>
<dbReference type="AlphaFoldDB" id="A0A8K0TNC2"/>
<accession>A0A8K0TNC2</accession>
<dbReference type="GO" id="GO:0008199">
    <property type="term" value="F:ferric iron binding"/>
    <property type="evidence" value="ECO:0007669"/>
    <property type="project" value="InterPro"/>
</dbReference>
<dbReference type="InterPro" id="IPR000627">
    <property type="entry name" value="Intradiol_dOase_C"/>
</dbReference>
<feature type="compositionally biased region" description="Gly residues" evidence="1">
    <location>
        <begin position="420"/>
        <end position="437"/>
    </location>
</feature>
<evidence type="ECO:0000313" key="3">
    <source>
        <dbReference type="EMBL" id="KAH7363321.1"/>
    </source>
</evidence>
<dbReference type="CDD" id="cd03457">
    <property type="entry name" value="intradiol_dioxygenase_like"/>
    <property type="match status" value="1"/>
</dbReference>
<dbReference type="Proteomes" id="UP000813385">
    <property type="component" value="Unassembled WGS sequence"/>
</dbReference>
<keyword evidence="4" id="KW-1185">Reference proteome</keyword>
<comment type="caution">
    <text evidence="3">The sequence shown here is derived from an EMBL/GenBank/DDBJ whole genome shotgun (WGS) entry which is preliminary data.</text>
</comment>
<keyword evidence="3" id="KW-0560">Oxidoreductase</keyword>
<feature type="region of interest" description="Disordered" evidence="1">
    <location>
        <begin position="419"/>
        <end position="452"/>
    </location>
</feature>
<reference evidence="3" key="1">
    <citation type="journal article" date="2021" name="Nat. Commun.">
        <title>Genetic determinants of endophytism in the Arabidopsis root mycobiome.</title>
        <authorList>
            <person name="Mesny F."/>
            <person name="Miyauchi S."/>
            <person name="Thiergart T."/>
            <person name="Pickel B."/>
            <person name="Atanasova L."/>
            <person name="Karlsson M."/>
            <person name="Huettel B."/>
            <person name="Barry K.W."/>
            <person name="Haridas S."/>
            <person name="Chen C."/>
            <person name="Bauer D."/>
            <person name="Andreopoulos W."/>
            <person name="Pangilinan J."/>
            <person name="LaButti K."/>
            <person name="Riley R."/>
            <person name="Lipzen A."/>
            <person name="Clum A."/>
            <person name="Drula E."/>
            <person name="Henrissat B."/>
            <person name="Kohler A."/>
            <person name="Grigoriev I.V."/>
            <person name="Martin F.M."/>
            <person name="Hacquard S."/>
        </authorList>
    </citation>
    <scope>NUCLEOTIDE SEQUENCE</scope>
    <source>
        <strain evidence="3">MPI-CAGE-AT-0016</strain>
    </source>
</reference>
<dbReference type="Gene3D" id="2.60.130.10">
    <property type="entry name" value="Aromatic compound dioxygenase"/>
    <property type="match status" value="1"/>
</dbReference>
<dbReference type="EMBL" id="JAGPXD010000003">
    <property type="protein sequence ID" value="KAH7363321.1"/>
    <property type="molecule type" value="Genomic_DNA"/>
</dbReference>
<dbReference type="InterPro" id="IPR015889">
    <property type="entry name" value="Intradiol_dOase_core"/>
</dbReference>
<dbReference type="SUPFAM" id="SSF49482">
    <property type="entry name" value="Aromatic compound dioxygenase"/>
    <property type="match status" value="1"/>
</dbReference>
<dbReference type="PANTHER" id="PTHR34315:SF2">
    <property type="entry name" value="ANCHORED DIOXYGENASE, PUTATIVE (AFU_ORTHOLOGUE AFUA_3G01800)-RELATED"/>
    <property type="match status" value="1"/>
</dbReference>
<evidence type="ECO:0000313" key="4">
    <source>
        <dbReference type="Proteomes" id="UP000813385"/>
    </source>
</evidence>
<evidence type="ECO:0000256" key="1">
    <source>
        <dbReference type="SAM" id="MobiDB-lite"/>
    </source>
</evidence>
<dbReference type="OrthoDB" id="121380at2759"/>
<dbReference type="Pfam" id="PF00775">
    <property type="entry name" value="Dioxygenase_C"/>
    <property type="match status" value="1"/>
</dbReference>
<dbReference type="PANTHER" id="PTHR34315">
    <property type="match status" value="1"/>
</dbReference>
<organism evidence="3 4">
    <name type="scientific">Plectosphaerella cucumerina</name>
    <dbReference type="NCBI Taxonomy" id="40658"/>
    <lineage>
        <taxon>Eukaryota</taxon>
        <taxon>Fungi</taxon>
        <taxon>Dikarya</taxon>
        <taxon>Ascomycota</taxon>
        <taxon>Pezizomycotina</taxon>
        <taxon>Sordariomycetes</taxon>
        <taxon>Hypocreomycetidae</taxon>
        <taxon>Glomerellales</taxon>
        <taxon>Plectosphaerellaceae</taxon>
        <taxon>Plectosphaerella</taxon>
    </lineage>
</organism>
<dbReference type="GO" id="GO:0016702">
    <property type="term" value="F:oxidoreductase activity, acting on single donors with incorporation of molecular oxygen, incorporation of two atoms of oxygen"/>
    <property type="evidence" value="ECO:0007669"/>
    <property type="project" value="InterPro"/>
</dbReference>
<proteinExistence type="predicted"/>